<reference evidence="1 2" key="1">
    <citation type="submission" date="2017-06" db="EMBL/GenBank/DDBJ databases">
        <title>Aedes aegypti genome working group (AGWG) sequencing and assembly.</title>
        <authorList>
            <consortium name="Aedes aegypti Genome Working Group (AGWG)"/>
            <person name="Matthews B.J."/>
        </authorList>
    </citation>
    <scope>NUCLEOTIDE SEQUENCE [LARGE SCALE GENOMIC DNA]</scope>
    <source>
        <strain evidence="1 2">LVP_AGWG</strain>
    </source>
</reference>
<proteinExistence type="predicted"/>
<dbReference type="OrthoDB" id="7764814at2759"/>
<reference evidence="1" key="2">
    <citation type="submission" date="2020-05" db="UniProtKB">
        <authorList>
            <consortium name="EnsemblMetazoa"/>
        </authorList>
    </citation>
    <scope>IDENTIFICATION</scope>
    <source>
        <strain evidence="1">LVP_AGWG</strain>
    </source>
</reference>
<name>A0A6I8U348_AEDAE</name>
<evidence type="ECO:0000313" key="2">
    <source>
        <dbReference type="Proteomes" id="UP000008820"/>
    </source>
</evidence>
<dbReference type="Proteomes" id="UP000008820">
    <property type="component" value="Chromosome 3"/>
</dbReference>
<accession>A0A6I8U348</accession>
<evidence type="ECO:0000313" key="1">
    <source>
        <dbReference type="EnsemblMetazoa" id="AAEL025138-PA"/>
    </source>
</evidence>
<dbReference type="AlphaFoldDB" id="A0A6I8U348"/>
<keyword evidence="2" id="KW-1185">Reference proteome</keyword>
<protein>
    <submittedName>
        <fullName evidence="1">Uncharacterized protein</fullName>
    </submittedName>
</protein>
<dbReference type="InParanoid" id="A0A6I8U348"/>
<gene>
    <name evidence="1" type="primary">110679512</name>
</gene>
<dbReference type="EnsemblMetazoa" id="AAEL025138-RA">
    <property type="protein sequence ID" value="AAEL025138-PA"/>
    <property type="gene ID" value="AAEL025138"/>
</dbReference>
<organism evidence="1 2">
    <name type="scientific">Aedes aegypti</name>
    <name type="common">Yellowfever mosquito</name>
    <name type="synonym">Culex aegypti</name>
    <dbReference type="NCBI Taxonomy" id="7159"/>
    <lineage>
        <taxon>Eukaryota</taxon>
        <taxon>Metazoa</taxon>
        <taxon>Ecdysozoa</taxon>
        <taxon>Arthropoda</taxon>
        <taxon>Hexapoda</taxon>
        <taxon>Insecta</taxon>
        <taxon>Pterygota</taxon>
        <taxon>Neoptera</taxon>
        <taxon>Endopterygota</taxon>
        <taxon>Diptera</taxon>
        <taxon>Nematocera</taxon>
        <taxon>Culicoidea</taxon>
        <taxon>Culicidae</taxon>
        <taxon>Culicinae</taxon>
        <taxon>Aedini</taxon>
        <taxon>Aedes</taxon>
        <taxon>Stegomyia</taxon>
    </lineage>
</organism>
<sequence>MSLQYAENEPSLSNSSELELILDVYDDGTIQMVSTSDERLSIESPYSVSDRGSLRREPSIERLFECTELKATQSNAVLELQPSDDDEDGSDQEPELVEMCPCRCEECPTECYGRQVSKGDEMVMLAADVVIKIPIKKKNLERLMQLAKCCEDRIR</sequence>